<protein>
    <submittedName>
        <fullName evidence="1">Nicotiana tabacum ORF</fullName>
    </submittedName>
</protein>
<dbReference type="PIR" id="T03815">
    <property type="entry name" value="T03815"/>
</dbReference>
<dbReference type="GO" id="GO:0034052">
    <property type="term" value="P:positive regulation of plant-type hypersensitive response"/>
    <property type="evidence" value="ECO:0000304"/>
    <property type="project" value="AgBase"/>
</dbReference>
<sequence length="64" mass="6661">MGNLLCCVQVDQSTVAITEAIWQVSKCASAWVSLSPLVPGIQASWSSLPQGAAIGCALRDQDKG</sequence>
<evidence type="ECO:0000313" key="1">
    <source>
        <dbReference type="EMBL" id="AAC49977.1"/>
    </source>
</evidence>
<dbReference type="AlphaFoldDB" id="P93386"/>
<dbReference type="GO" id="GO:0010628">
    <property type="term" value="P:positive regulation of gene expression"/>
    <property type="evidence" value="ECO:0000304"/>
    <property type="project" value="AgBase"/>
</dbReference>
<name>P93386_TOBAC</name>
<dbReference type="EMBL" id="U66271">
    <property type="protein sequence ID" value="AAC49977.1"/>
    <property type="molecule type" value="mRNA"/>
</dbReference>
<organism evidence="1">
    <name type="scientific">Nicotiana tabacum</name>
    <name type="common">Common tobacco</name>
    <dbReference type="NCBI Taxonomy" id="4097"/>
    <lineage>
        <taxon>Eukaryota</taxon>
        <taxon>Viridiplantae</taxon>
        <taxon>Streptophyta</taxon>
        <taxon>Embryophyta</taxon>
        <taxon>Tracheophyta</taxon>
        <taxon>Spermatophyta</taxon>
        <taxon>Magnoliopsida</taxon>
        <taxon>eudicotyledons</taxon>
        <taxon>Gunneridae</taxon>
        <taxon>Pentapetalae</taxon>
        <taxon>asterids</taxon>
        <taxon>lamiids</taxon>
        <taxon>Solanales</taxon>
        <taxon>Solanaceae</taxon>
        <taxon>Nicotianoideae</taxon>
        <taxon>Nicotianeae</taxon>
        <taxon>Nicotiana</taxon>
    </lineage>
</organism>
<accession>P93386</accession>
<reference evidence="1" key="1">
    <citation type="journal article" date="1998" name="Plant Mol. Biol.">
        <title>Cloning of tobacco genes that elicit the hypersensitive response.</title>
        <authorList>
            <person name="Karrer E.E."/>
            <person name="Beachy R.N."/>
            <person name="Holt C.A."/>
        </authorList>
    </citation>
    <scope>NUCLEOTIDE SEQUENCE</scope>
</reference>
<proteinExistence type="evidence at transcript level"/>